<evidence type="ECO:0000313" key="2">
    <source>
        <dbReference type="Proteomes" id="UP001157502"/>
    </source>
</evidence>
<name>A0ACC2FKG6_DALPE</name>
<gene>
    <name evidence="1" type="ORF">DPEC_G00288640</name>
</gene>
<reference evidence="1" key="1">
    <citation type="submission" date="2021-05" db="EMBL/GenBank/DDBJ databases">
        <authorList>
            <person name="Pan Q."/>
            <person name="Jouanno E."/>
            <person name="Zahm M."/>
            <person name="Klopp C."/>
            <person name="Cabau C."/>
            <person name="Louis A."/>
            <person name="Berthelot C."/>
            <person name="Parey E."/>
            <person name="Roest Crollius H."/>
            <person name="Montfort J."/>
            <person name="Robinson-Rechavi M."/>
            <person name="Bouchez O."/>
            <person name="Lampietro C."/>
            <person name="Lopez Roques C."/>
            <person name="Donnadieu C."/>
            <person name="Postlethwait J."/>
            <person name="Bobe J."/>
            <person name="Dillon D."/>
            <person name="Chandos A."/>
            <person name="von Hippel F."/>
            <person name="Guiguen Y."/>
        </authorList>
    </citation>
    <scope>NUCLEOTIDE SEQUENCE</scope>
    <source>
        <strain evidence="1">YG-Jan2019</strain>
    </source>
</reference>
<dbReference type="Proteomes" id="UP001157502">
    <property type="component" value="Chromosome 26"/>
</dbReference>
<evidence type="ECO:0000313" key="1">
    <source>
        <dbReference type="EMBL" id="KAJ7991898.1"/>
    </source>
</evidence>
<organism evidence="1 2">
    <name type="scientific">Dallia pectoralis</name>
    <name type="common">Alaska blackfish</name>
    <dbReference type="NCBI Taxonomy" id="75939"/>
    <lineage>
        <taxon>Eukaryota</taxon>
        <taxon>Metazoa</taxon>
        <taxon>Chordata</taxon>
        <taxon>Craniata</taxon>
        <taxon>Vertebrata</taxon>
        <taxon>Euteleostomi</taxon>
        <taxon>Actinopterygii</taxon>
        <taxon>Neopterygii</taxon>
        <taxon>Teleostei</taxon>
        <taxon>Protacanthopterygii</taxon>
        <taxon>Esociformes</taxon>
        <taxon>Umbridae</taxon>
        <taxon>Dallia</taxon>
    </lineage>
</organism>
<protein>
    <submittedName>
        <fullName evidence="1">Uncharacterized protein</fullName>
    </submittedName>
</protein>
<sequence length="170" mass="19026">MDGTAVEVLGVPGNLLSPDRMIDKLTIHFLRPRNGGGEVLEVAFPTSSSRRAVVVFEMPEVAASVLQHIQVLEVEGQHFPLQVWRTDRPEFDMPVKATLDVTMFSSDDVWRLLKSHGFQVTGRGPGLLLVHGSFLKLRDVKAQLQQLLTRETHHSRHTPKFSALQLRVSS</sequence>
<keyword evidence="2" id="KW-1185">Reference proteome</keyword>
<dbReference type="EMBL" id="CM055753">
    <property type="protein sequence ID" value="KAJ7991898.1"/>
    <property type="molecule type" value="Genomic_DNA"/>
</dbReference>
<accession>A0ACC2FKG6</accession>
<proteinExistence type="predicted"/>
<comment type="caution">
    <text evidence="1">The sequence shown here is derived from an EMBL/GenBank/DDBJ whole genome shotgun (WGS) entry which is preliminary data.</text>
</comment>